<keyword evidence="1" id="KW-0175">Coiled coil</keyword>
<dbReference type="RefSeq" id="WP_182152505.1">
    <property type="nucleotide sequence ID" value="NZ_JACEZU010000002.1"/>
</dbReference>
<dbReference type="Proteomes" id="UP000573499">
    <property type="component" value="Unassembled WGS sequence"/>
</dbReference>
<reference evidence="2 3" key="1">
    <citation type="submission" date="2020-07" db="EMBL/GenBank/DDBJ databases">
        <title>Novel species isolated from subtropical streams in China.</title>
        <authorList>
            <person name="Lu H."/>
        </authorList>
    </citation>
    <scope>NUCLEOTIDE SEQUENCE [LARGE SCALE GENOMIC DNA]</scope>
    <source>
        <strain evidence="2 3">LX47W</strain>
    </source>
</reference>
<comment type="caution">
    <text evidence="2">The sequence shown here is derived from an EMBL/GenBank/DDBJ whole genome shotgun (WGS) entry which is preliminary data.</text>
</comment>
<keyword evidence="3" id="KW-1185">Reference proteome</keyword>
<dbReference type="AlphaFoldDB" id="A0A7W2IJM8"/>
<evidence type="ECO:0000313" key="3">
    <source>
        <dbReference type="Proteomes" id="UP000573499"/>
    </source>
</evidence>
<sequence>MRIKRVLESENGFLACEVLSDPSTVEYMKLEVADLRKKLRASEHSRTTAEERVTELSRVVGTLEEEAWALARQASVANEAAIGNAGRADVASKEVGQLKKRLAVQDDELQELRTRLNDWLVDGRWNACFCLGRLGSSIPLALDINLTTRRGSAALSANGTVGALAVGANMGCQIRSKFECRCSAPVKATLCFNGS</sequence>
<accession>A0A7W2IJM8</accession>
<organism evidence="2 3">
    <name type="scientific">Rugamonas apoptosis</name>
    <dbReference type="NCBI Taxonomy" id="2758570"/>
    <lineage>
        <taxon>Bacteria</taxon>
        <taxon>Pseudomonadati</taxon>
        <taxon>Pseudomonadota</taxon>
        <taxon>Betaproteobacteria</taxon>
        <taxon>Burkholderiales</taxon>
        <taxon>Oxalobacteraceae</taxon>
        <taxon>Telluria group</taxon>
        <taxon>Rugamonas</taxon>
    </lineage>
</organism>
<gene>
    <name evidence="2" type="ORF">H3H39_06430</name>
</gene>
<protein>
    <submittedName>
        <fullName evidence="2">Uncharacterized protein</fullName>
    </submittedName>
</protein>
<proteinExistence type="predicted"/>
<dbReference type="EMBL" id="JACEZU010000002">
    <property type="protein sequence ID" value="MBA5686689.1"/>
    <property type="molecule type" value="Genomic_DNA"/>
</dbReference>
<name>A0A7W2IJM8_9BURK</name>
<evidence type="ECO:0000313" key="2">
    <source>
        <dbReference type="EMBL" id="MBA5686689.1"/>
    </source>
</evidence>
<feature type="coiled-coil region" evidence="1">
    <location>
        <begin position="32"/>
        <end position="66"/>
    </location>
</feature>
<evidence type="ECO:0000256" key="1">
    <source>
        <dbReference type="SAM" id="Coils"/>
    </source>
</evidence>